<protein>
    <recommendedName>
        <fullName evidence="4">PEP-CTERM sorting domain-containing protein</fullName>
    </recommendedName>
</protein>
<feature type="signal peptide" evidence="1">
    <location>
        <begin position="1"/>
        <end position="27"/>
    </location>
</feature>
<evidence type="ECO:0000313" key="2">
    <source>
        <dbReference type="EMBL" id="GHB96307.1"/>
    </source>
</evidence>
<dbReference type="Proteomes" id="UP000642829">
    <property type="component" value="Unassembled WGS sequence"/>
</dbReference>
<sequence length="256" mass="26606">MSQYLNFNCNTFKFLIAGLAMTASANAATLMGSFSAIDGTTVYDLTTAGDLDWAYWNTSSNPTTGVPANSMLSATLIATPVAIGGGSLRGSNSDTTADFSYTNGTSPESGTTNNVSGIFNTLLNTVGAGVSLDITLPNAGTAYLITIWGSQYNTETGGTSAGLFTASLSGASDYTNDEFSAPVSTFKQSGIYQLTAVADNDNDVLNIAYIQQTLVGANTHVLLDAAAISIPEPATYGMLLGVVVLMAVIQRRHQKR</sequence>
<evidence type="ECO:0000256" key="1">
    <source>
        <dbReference type="SAM" id="SignalP"/>
    </source>
</evidence>
<accession>A0A8J3GCS7</accession>
<keyword evidence="1" id="KW-0732">Signal</keyword>
<organism evidence="2 3">
    <name type="scientific">Cerasicoccus arenae</name>
    <dbReference type="NCBI Taxonomy" id="424488"/>
    <lineage>
        <taxon>Bacteria</taxon>
        <taxon>Pseudomonadati</taxon>
        <taxon>Verrucomicrobiota</taxon>
        <taxon>Opitutia</taxon>
        <taxon>Puniceicoccales</taxon>
        <taxon>Cerasicoccaceae</taxon>
        <taxon>Cerasicoccus</taxon>
    </lineage>
</organism>
<proteinExistence type="predicted"/>
<gene>
    <name evidence="2" type="ORF">GCM10007047_10130</name>
</gene>
<name>A0A8J3GCS7_9BACT</name>
<feature type="chain" id="PRO_5035203033" description="PEP-CTERM sorting domain-containing protein" evidence="1">
    <location>
        <begin position="28"/>
        <end position="256"/>
    </location>
</feature>
<reference evidence="2" key="1">
    <citation type="journal article" date="2014" name="Int. J. Syst. Evol. Microbiol.">
        <title>Complete genome sequence of Corynebacterium casei LMG S-19264T (=DSM 44701T), isolated from a smear-ripened cheese.</title>
        <authorList>
            <consortium name="US DOE Joint Genome Institute (JGI-PGF)"/>
            <person name="Walter F."/>
            <person name="Albersmeier A."/>
            <person name="Kalinowski J."/>
            <person name="Ruckert C."/>
        </authorList>
    </citation>
    <scope>NUCLEOTIDE SEQUENCE</scope>
    <source>
        <strain evidence="2">KCTC 12870</strain>
    </source>
</reference>
<dbReference type="EMBL" id="BMXG01000005">
    <property type="protein sequence ID" value="GHB96307.1"/>
    <property type="molecule type" value="Genomic_DNA"/>
</dbReference>
<evidence type="ECO:0008006" key="4">
    <source>
        <dbReference type="Google" id="ProtNLM"/>
    </source>
</evidence>
<dbReference type="AlphaFoldDB" id="A0A8J3GCS7"/>
<reference evidence="2" key="2">
    <citation type="submission" date="2020-09" db="EMBL/GenBank/DDBJ databases">
        <authorList>
            <person name="Sun Q."/>
            <person name="Kim S."/>
        </authorList>
    </citation>
    <scope>NUCLEOTIDE SEQUENCE</scope>
    <source>
        <strain evidence="2">KCTC 12870</strain>
    </source>
</reference>
<keyword evidence="3" id="KW-1185">Reference proteome</keyword>
<evidence type="ECO:0000313" key="3">
    <source>
        <dbReference type="Proteomes" id="UP000642829"/>
    </source>
</evidence>
<dbReference type="RefSeq" id="WP_189512529.1">
    <property type="nucleotide sequence ID" value="NZ_BMXG01000005.1"/>
</dbReference>
<comment type="caution">
    <text evidence="2">The sequence shown here is derived from an EMBL/GenBank/DDBJ whole genome shotgun (WGS) entry which is preliminary data.</text>
</comment>